<reference evidence="1 2" key="1">
    <citation type="submission" date="2019-12" db="EMBL/GenBank/DDBJ databases">
        <title>Snethiella sp. nov. sp. isolated from sea sand.</title>
        <authorList>
            <person name="Kim J."/>
            <person name="Jeong S.E."/>
            <person name="Jung H.S."/>
            <person name="Jeon C.O."/>
        </authorList>
    </citation>
    <scope>NUCLEOTIDE SEQUENCE [LARGE SCALE GENOMIC DNA]</scope>
    <source>
        <strain evidence="1 2">DP05</strain>
    </source>
</reference>
<dbReference type="EMBL" id="WTUW01000002">
    <property type="protein sequence ID" value="MZR30310.1"/>
    <property type="molecule type" value="Genomic_DNA"/>
</dbReference>
<dbReference type="Proteomes" id="UP000476030">
    <property type="component" value="Unassembled WGS sequence"/>
</dbReference>
<organism evidence="1 2">
    <name type="scientific">Sneathiella litorea</name>
    <dbReference type="NCBI Taxonomy" id="2606216"/>
    <lineage>
        <taxon>Bacteria</taxon>
        <taxon>Pseudomonadati</taxon>
        <taxon>Pseudomonadota</taxon>
        <taxon>Alphaproteobacteria</taxon>
        <taxon>Sneathiellales</taxon>
        <taxon>Sneathiellaceae</taxon>
        <taxon>Sneathiella</taxon>
    </lineage>
</organism>
<gene>
    <name evidence="1" type="ORF">GQE98_06635</name>
</gene>
<comment type="caution">
    <text evidence="1">The sequence shown here is derived from an EMBL/GenBank/DDBJ whole genome shotgun (WGS) entry which is preliminary data.</text>
</comment>
<name>A0A6L8W7F9_9PROT</name>
<keyword evidence="2" id="KW-1185">Reference proteome</keyword>
<dbReference type="RefSeq" id="WP_161314904.1">
    <property type="nucleotide sequence ID" value="NZ_WTUW01000002.1"/>
</dbReference>
<dbReference type="AlphaFoldDB" id="A0A6L8W7F9"/>
<evidence type="ECO:0000313" key="2">
    <source>
        <dbReference type="Proteomes" id="UP000476030"/>
    </source>
</evidence>
<evidence type="ECO:0000313" key="1">
    <source>
        <dbReference type="EMBL" id="MZR30310.1"/>
    </source>
</evidence>
<accession>A0A6L8W7F9</accession>
<sequence>MNDPFLILQGAQAASWLAMRGRTIGLASPACYAQGEDGEIFKVNNEICVVKGSKITIKTEHDWQESPPNGLVLHRPRPDQSLLIKDLMHHIS</sequence>
<protein>
    <submittedName>
        <fullName evidence="1">Uncharacterized protein</fullName>
    </submittedName>
</protein>
<proteinExistence type="predicted"/>